<dbReference type="Pfam" id="PF00696">
    <property type="entry name" value="AA_kinase"/>
    <property type="match status" value="1"/>
</dbReference>
<name>A0A835Z198_9STRA</name>
<accession>A0A835Z198</accession>
<evidence type="ECO:0000256" key="9">
    <source>
        <dbReference type="ARBA" id="ARBA00022679"/>
    </source>
</evidence>
<dbReference type="InterPro" id="IPR001342">
    <property type="entry name" value="HDH_cat"/>
</dbReference>
<evidence type="ECO:0000256" key="19">
    <source>
        <dbReference type="ARBA" id="ARBA00023167"/>
    </source>
</evidence>
<evidence type="ECO:0000256" key="23">
    <source>
        <dbReference type="ARBA" id="ARBA00048841"/>
    </source>
</evidence>
<dbReference type="FunFam" id="3.30.2130.10:FF:000001">
    <property type="entry name" value="Bifunctional aspartokinase/homoserine dehydrogenase"/>
    <property type="match status" value="1"/>
</dbReference>
<dbReference type="Gene3D" id="3.30.2130.10">
    <property type="entry name" value="VC0802-like"/>
    <property type="match status" value="1"/>
</dbReference>
<evidence type="ECO:0000256" key="13">
    <source>
        <dbReference type="ARBA" id="ARBA00022777"/>
    </source>
</evidence>
<dbReference type="InterPro" id="IPR018042">
    <property type="entry name" value="Aspartate_kinase_CS"/>
</dbReference>
<dbReference type="GO" id="GO:0009088">
    <property type="term" value="P:threonine biosynthetic process"/>
    <property type="evidence" value="ECO:0007669"/>
    <property type="project" value="UniProtKB-UniPathway"/>
</dbReference>
<comment type="similarity">
    <text evidence="6">In the C-terminal section; belongs to the homoserine dehydrogenase family.</text>
</comment>
<evidence type="ECO:0000313" key="27">
    <source>
        <dbReference type="Proteomes" id="UP000664859"/>
    </source>
</evidence>
<gene>
    <name evidence="26" type="ORF">JKP88DRAFT_317547</name>
</gene>
<evidence type="ECO:0000313" key="26">
    <source>
        <dbReference type="EMBL" id="KAG5183200.1"/>
    </source>
</evidence>
<comment type="catalytic activity">
    <reaction evidence="22">
        <text>L-aspartate + ATP = 4-phospho-L-aspartate + ADP</text>
        <dbReference type="Rhea" id="RHEA:23776"/>
        <dbReference type="ChEBI" id="CHEBI:29991"/>
        <dbReference type="ChEBI" id="CHEBI:30616"/>
        <dbReference type="ChEBI" id="CHEBI:57535"/>
        <dbReference type="ChEBI" id="CHEBI:456216"/>
        <dbReference type="EC" id="2.7.2.4"/>
    </reaction>
    <physiologicalReaction direction="left-to-right" evidence="22">
        <dbReference type="Rhea" id="RHEA:23777"/>
    </physiologicalReaction>
</comment>
<dbReference type="CDD" id="cd04921">
    <property type="entry name" value="ACT_AKi-HSDH-ThrA-like_1"/>
    <property type="match status" value="1"/>
</dbReference>
<dbReference type="GO" id="GO:0046872">
    <property type="term" value="F:metal ion binding"/>
    <property type="evidence" value="ECO:0007669"/>
    <property type="project" value="UniProtKB-KW"/>
</dbReference>
<dbReference type="Pfam" id="PF22468">
    <property type="entry name" value="ACT_9"/>
    <property type="match status" value="2"/>
</dbReference>
<dbReference type="CDD" id="cd04243">
    <property type="entry name" value="AAK_AK-HSDH-like"/>
    <property type="match status" value="1"/>
</dbReference>
<evidence type="ECO:0000256" key="21">
    <source>
        <dbReference type="ARBA" id="ARBA00044938"/>
    </source>
</evidence>
<feature type="compositionally biased region" description="Gly residues" evidence="24">
    <location>
        <begin position="744"/>
        <end position="763"/>
    </location>
</feature>
<feature type="region of interest" description="Disordered" evidence="24">
    <location>
        <begin position="740"/>
        <end position="765"/>
    </location>
</feature>
<evidence type="ECO:0000256" key="20">
    <source>
        <dbReference type="ARBA" id="ARBA00023268"/>
    </source>
</evidence>
<organism evidence="26 27">
    <name type="scientific">Tribonema minus</name>
    <dbReference type="NCBI Taxonomy" id="303371"/>
    <lineage>
        <taxon>Eukaryota</taxon>
        <taxon>Sar</taxon>
        <taxon>Stramenopiles</taxon>
        <taxon>Ochrophyta</taxon>
        <taxon>PX clade</taxon>
        <taxon>Xanthophyceae</taxon>
        <taxon>Tribonematales</taxon>
        <taxon>Tribonemataceae</taxon>
        <taxon>Tribonema</taxon>
    </lineage>
</organism>
<dbReference type="SUPFAM" id="SSF55021">
    <property type="entry name" value="ACT-like"/>
    <property type="match status" value="2"/>
</dbReference>
<dbReference type="Pfam" id="PF03447">
    <property type="entry name" value="NAD_binding_3"/>
    <property type="match status" value="1"/>
</dbReference>
<keyword evidence="14" id="KW-0067">ATP-binding</keyword>
<keyword evidence="13 26" id="KW-0418">Kinase</keyword>
<dbReference type="InterPro" id="IPR002912">
    <property type="entry name" value="ACT_dom"/>
</dbReference>
<dbReference type="OrthoDB" id="67851at2759"/>
<evidence type="ECO:0000256" key="5">
    <source>
        <dbReference type="ARBA" id="ARBA00005139"/>
    </source>
</evidence>
<evidence type="ECO:0000256" key="24">
    <source>
        <dbReference type="SAM" id="MobiDB-lite"/>
    </source>
</evidence>
<evidence type="ECO:0000256" key="8">
    <source>
        <dbReference type="ARBA" id="ARBA00022605"/>
    </source>
</evidence>
<keyword evidence="17" id="KW-0520">NAD</keyword>
<dbReference type="Gene3D" id="3.30.360.10">
    <property type="entry name" value="Dihydrodipicolinate Reductase, domain 2"/>
    <property type="match status" value="1"/>
</dbReference>
<dbReference type="PANTHER" id="PTHR43070:SF5">
    <property type="entry name" value="HOMOSERINE DEHYDROGENASE"/>
    <property type="match status" value="1"/>
</dbReference>
<evidence type="ECO:0000256" key="4">
    <source>
        <dbReference type="ARBA" id="ARBA00005062"/>
    </source>
</evidence>
<evidence type="ECO:0000256" key="3">
    <source>
        <dbReference type="ARBA" id="ARBA00005056"/>
    </source>
</evidence>
<evidence type="ECO:0000256" key="17">
    <source>
        <dbReference type="ARBA" id="ARBA00023027"/>
    </source>
</evidence>
<keyword evidence="15" id="KW-0521">NADP</keyword>
<comment type="pathway">
    <text evidence="3">Amino-acid biosynthesis; L-threonine biosynthesis; L-threonine from L-aspartate: step 3/5.</text>
</comment>
<evidence type="ECO:0000256" key="15">
    <source>
        <dbReference type="ARBA" id="ARBA00022857"/>
    </source>
</evidence>
<dbReference type="Proteomes" id="UP000664859">
    <property type="component" value="Unassembled WGS sequence"/>
</dbReference>
<keyword evidence="16" id="KW-0560">Oxidoreductase</keyword>
<evidence type="ECO:0000256" key="6">
    <source>
        <dbReference type="ARBA" id="ARBA00007952"/>
    </source>
</evidence>
<comment type="similarity">
    <text evidence="7">In the N-terminal section; belongs to the aspartokinase family.</text>
</comment>
<evidence type="ECO:0000259" key="25">
    <source>
        <dbReference type="PROSITE" id="PS51671"/>
    </source>
</evidence>
<evidence type="ECO:0000256" key="10">
    <source>
        <dbReference type="ARBA" id="ARBA00022697"/>
    </source>
</evidence>
<dbReference type="InterPro" id="IPR036393">
    <property type="entry name" value="AceGlu_kinase-like_sf"/>
</dbReference>
<dbReference type="GO" id="GO:0009090">
    <property type="term" value="P:homoserine biosynthetic process"/>
    <property type="evidence" value="ECO:0007669"/>
    <property type="project" value="TreeGrafter"/>
</dbReference>
<dbReference type="InterPro" id="IPR005106">
    <property type="entry name" value="Asp/hSer_DH_NAD-bd"/>
</dbReference>
<dbReference type="UniPathway" id="UPA00051">
    <property type="reaction ID" value="UER00462"/>
</dbReference>
<evidence type="ECO:0000256" key="16">
    <source>
        <dbReference type="ARBA" id="ARBA00023002"/>
    </source>
</evidence>
<dbReference type="InterPro" id="IPR001048">
    <property type="entry name" value="Asp/Glu/Uridylate_kinase"/>
</dbReference>
<dbReference type="AlphaFoldDB" id="A0A835Z198"/>
<dbReference type="PANTHER" id="PTHR43070">
    <property type="match status" value="1"/>
</dbReference>
<dbReference type="InterPro" id="IPR011147">
    <property type="entry name" value="Bifunc_Aspkin/hSer_DH"/>
</dbReference>
<evidence type="ECO:0000256" key="18">
    <source>
        <dbReference type="ARBA" id="ARBA00023053"/>
    </source>
</evidence>
<keyword evidence="8" id="KW-0028">Amino-acid biosynthesis</keyword>
<keyword evidence="9" id="KW-0808">Transferase</keyword>
<dbReference type="InterPro" id="IPR054352">
    <property type="entry name" value="ACT_Aspartokinase"/>
</dbReference>
<protein>
    <submittedName>
        <fullName evidence="26">Aspartate kinase/homoserine dehydrogenase</fullName>
    </submittedName>
</protein>
<dbReference type="UniPathway" id="UPA00050">
    <property type="reaction ID" value="UER00063"/>
</dbReference>
<dbReference type="GO" id="GO:0004072">
    <property type="term" value="F:aspartate kinase activity"/>
    <property type="evidence" value="ECO:0007669"/>
    <property type="project" value="UniProtKB-EC"/>
</dbReference>
<keyword evidence="18" id="KW-0915">Sodium</keyword>
<keyword evidence="12" id="KW-0547">Nucleotide-binding</keyword>
<dbReference type="GO" id="GO:0009086">
    <property type="term" value="P:methionine biosynthetic process"/>
    <property type="evidence" value="ECO:0007669"/>
    <property type="project" value="UniProtKB-KW"/>
</dbReference>
<evidence type="ECO:0000256" key="12">
    <source>
        <dbReference type="ARBA" id="ARBA00022741"/>
    </source>
</evidence>
<comment type="function">
    <text evidence="21">Bifunctional aspartate kinase and homoserine dehydrogenase that catalyzes the first and the third steps toward the synthesis of lysine, methionine and threonine from aspartate.</text>
</comment>
<keyword evidence="19" id="KW-0486">Methionine biosynthesis</keyword>
<dbReference type="NCBIfam" id="TIGR00657">
    <property type="entry name" value="asp_kinases"/>
    <property type="match status" value="1"/>
</dbReference>
<evidence type="ECO:0000256" key="14">
    <source>
        <dbReference type="ARBA" id="ARBA00022840"/>
    </source>
</evidence>
<keyword evidence="10" id="KW-0791">Threonine biosynthesis</keyword>
<feature type="domain" description="ACT" evidence="25">
    <location>
        <begin position="419"/>
        <end position="493"/>
    </location>
</feature>
<comment type="catalytic activity">
    <reaction evidence="23">
        <text>L-homoserine + NADP(+) = L-aspartate 4-semialdehyde + NADPH + H(+)</text>
        <dbReference type="Rhea" id="RHEA:15761"/>
        <dbReference type="ChEBI" id="CHEBI:15378"/>
        <dbReference type="ChEBI" id="CHEBI:57476"/>
        <dbReference type="ChEBI" id="CHEBI:57783"/>
        <dbReference type="ChEBI" id="CHEBI:58349"/>
        <dbReference type="ChEBI" id="CHEBI:537519"/>
        <dbReference type="EC" id="1.1.1.3"/>
    </reaction>
    <physiologicalReaction direction="right-to-left" evidence="23">
        <dbReference type="Rhea" id="RHEA:15763"/>
    </physiologicalReaction>
</comment>
<comment type="cofactor">
    <cofactor evidence="1">
        <name>a metal cation</name>
        <dbReference type="ChEBI" id="CHEBI:25213"/>
    </cofactor>
</comment>
<comment type="pathway">
    <text evidence="5">Amino-acid biosynthesis; L-threonine biosynthesis; L-threonine from L-aspartate: step 1/5.</text>
</comment>
<dbReference type="InterPro" id="IPR036291">
    <property type="entry name" value="NAD(P)-bd_dom_sf"/>
</dbReference>
<keyword evidence="27" id="KW-1185">Reference proteome</keyword>
<dbReference type="EMBL" id="JAFCMP010000223">
    <property type="protein sequence ID" value="KAG5183200.1"/>
    <property type="molecule type" value="Genomic_DNA"/>
</dbReference>
<dbReference type="Gene3D" id="3.40.1160.10">
    <property type="entry name" value="Acetylglutamate kinase-like"/>
    <property type="match status" value="1"/>
</dbReference>
<evidence type="ECO:0000256" key="11">
    <source>
        <dbReference type="ARBA" id="ARBA00022723"/>
    </source>
</evidence>
<evidence type="ECO:0000256" key="7">
    <source>
        <dbReference type="ARBA" id="ARBA00010046"/>
    </source>
</evidence>
<reference evidence="26" key="1">
    <citation type="submission" date="2021-02" db="EMBL/GenBank/DDBJ databases">
        <title>First Annotated Genome of the Yellow-green Alga Tribonema minus.</title>
        <authorList>
            <person name="Mahan K.M."/>
        </authorList>
    </citation>
    <scope>NUCLEOTIDE SEQUENCE</scope>
    <source>
        <strain evidence="26">UTEX B ZZ1240</strain>
    </source>
</reference>
<dbReference type="SUPFAM" id="SSF51735">
    <property type="entry name" value="NAD(P)-binding Rossmann-fold domains"/>
    <property type="match status" value="1"/>
</dbReference>
<dbReference type="GO" id="GO:0005524">
    <property type="term" value="F:ATP binding"/>
    <property type="evidence" value="ECO:0007669"/>
    <property type="project" value="UniProtKB-KW"/>
</dbReference>
<dbReference type="SUPFAM" id="SSF53633">
    <property type="entry name" value="Carbamate kinase-like"/>
    <property type="match status" value="1"/>
</dbReference>
<evidence type="ECO:0000256" key="22">
    <source>
        <dbReference type="ARBA" id="ARBA00048561"/>
    </source>
</evidence>
<dbReference type="InterPro" id="IPR045865">
    <property type="entry name" value="ACT-like_dom_sf"/>
</dbReference>
<comment type="pathway">
    <text evidence="2">Amino-acid biosynthesis; L-methionine biosynthesis via de novo pathway; L-homoserine from L-aspartate: step 1/3.</text>
</comment>
<dbReference type="GO" id="GO:0004412">
    <property type="term" value="F:homoserine dehydrogenase activity"/>
    <property type="evidence" value="ECO:0007669"/>
    <property type="project" value="UniProtKB-EC"/>
</dbReference>
<dbReference type="Gene3D" id="3.40.50.720">
    <property type="entry name" value="NAD(P)-binding Rossmann-like Domain"/>
    <property type="match status" value="1"/>
</dbReference>
<dbReference type="PROSITE" id="PS51671">
    <property type="entry name" value="ACT"/>
    <property type="match status" value="1"/>
</dbReference>
<dbReference type="Pfam" id="PF00742">
    <property type="entry name" value="Homoserine_dh"/>
    <property type="match status" value="1"/>
</dbReference>
<proteinExistence type="inferred from homology"/>
<dbReference type="InterPro" id="IPR001341">
    <property type="entry name" value="Asp_kinase"/>
</dbReference>
<dbReference type="PROSITE" id="PS00324">
    <property type="entry name" value="ASPARTOKINASE"/>
    <property type="match status" value="1"/>
</dbReference>
<comment type="caution">
    <text evidence="26">The sequence shown here is derived from an EMBL/GenBank/DDBJ whole genome shotgun (WGS) entry which is preliminary data.</text>
</comment>
<comment type="pathway">
    <text evidence="4">Amino-acid biosynthesis; L-methionine biosynthesis via de novo pathway; L-homoserine from L-aspartate: step 3/3.</text>
</comment>
<sequence>MAQSGWAVNKFGGTSVANADAMRRARDIIVAEMNGRDNSGRMAVVVSAMGGKPKVTDMLLSTVTLAAAGDHEGYARVLQEIRDKHTQAIADLNLSWGQASNIVACLDQDMSDLRDLLRAVSLMQHENERLRELVSGYGETWSSQVLCALLNASGQEFAYLNARRVVTVDETPETGPEIVWDVCQQKLAAVLQEVGDDKNLVITGFIAATVDGVATTLKRDGSDYSASIFGKLLRASAVNIWTDVDGVMSADPRRVPEAKVLSDVSFNEAMELAYFGAKVIHPKTMLPAVEAGIPIFIRNTFNPTFPGTRIFRSSTATQDRLRCVCGFATVDDIALLNIEGSGMIGVPGVAQRLFGSLHRMGISVILISQASSEHSISVAIDAKHAAAALAGVKDTFYKELLSRHITSVDCHAPCCIVAAVGDGMSKTTGVAGRFFSALGAAGINILAIAQGCSERNISCVVNAIDSARALRTVHAAFLLSHLTISAAVVGLGKVGACFLDVVHQQLDALRVRYNCDLRIRAIADARRMVLSDAPIDLSRWRETLDQQGVPVDLAALAAHVRPCHVPHSVIIDCTPSRAVAARHIAWLAAGTHVVSNNSRAMGAGLAAYHALLDQRRRTSNSYQYETTIGGGLPVLLTLQSLQSTGDAPHRVDGVIGAFLSRVLNAISPGHAAAEEGGAAAAAPLPLFSEACAMAAAEGLLDTRDPMQQLACADVSRRLLILGRELGMELEASDLAVEPAVTLGDDGGAGSEDGDDSGGGGSGGAMQLLEGNALPPALLALLRARDADFAAAAARAHAHGAVLRYVASADARTGEAKAGLVEVPLKDPLARLEGASYCVRYTTERMTEAAPLILRGPVGGPRAIAAALFADLIRVARDLGARDRGHRHLMKRVSYGELGSA</sequence>
<evidence type="ECO:0000256" key="2">
    <source>
        <dbReference type="ARBA" id="ARBA00004986"/>
    </source>
</evidence>
<keyword evidence="20" id="KW-0511">Multifunctional enzyme</keyword>
<keyword evidence="11" id="KW-0479">Metal-binding</keyword>
<evidence type="ECO:0000256" key="1">
    <source>
        <dbReference type="ARBA" id="ARBA00001920"/>
    </source>
</evidence>
<dbReference type="GO" id="GO:0050661">
    <property type="term" value="F:NADP binding"/>
    <property type="evidence" value="ECO:0007669"/>
    <property type="project" value="InterPro"/>
</dbReference>